<gene>
    <name evidence="2" type="ORF">NCTC10975_02605</name>
</gene>
<keyword evidence="1" id="KW-0732">Signal</keyword>
<sequence length="289" mass="32552">MKKLLLGVALLLIGSNAIAEWEYKKHFDEMRGSESYTASLQSMPINKDIDNELLLLLSSDNNSTSSLAGLHLLSGRFDCDNPNLCKIAVRYGNGAVKSVFVRLNDERNLAFFINSNEVAETLRLSDVMYVEIPIFRKGSAQYKYDTSGFKWTGIEKTGEYLTSLGSIDFTKELPNIPSNTYKNDRGSVCYDINDFSFGIKVKAVGKASVCIDGKFPIYVEVSNVKVNKNDFVKEVNLARKADEDTEGNTHMWLASDDEFLTMILLTKPNKNGYEIFMDYSPRINIYSQK</sequence>
<feature type="signal peptide" evidence="1">
    <location>
        <begin position="1"/>
        <end position="19"/>
    </location>
</feature>
<organism evidence="2 3">
    <name type="scientific">Proteus mirabilis</name>
    <dbReference type="NCBI Taxonomy" id="584"/>
    <lineage>
        <taxon>Bacteria</taxon>
        <taxon>Pseudomonadati</taxon>
        <taxon>Pseudomonadota</taxon>
        <taxon>Gammaproteobacteria</taxon>
        <taxon>Enterobacterales</taxon>
        <taxon>Morganellaceae</taxon>
        <taxon>Proteus</taxon>
    </lineage>
</organism>
<name>A0A2X1XJ13_PROMI</name>
<reference evidence="2 3" key="1">
    <citation type="submission" date="2018-06" db="EMBL/GenBank/DDBJ databases">
        <authorList>
            <consortium name="Pathogen Informatics"/>
            <person name="Doyle S."/>
        </authorList>
    </citation>
    <scope>NUCLEOTIDE SEQUENCE [LARGE SCALE GENOMIC DNA]</scope>
    <source>
        <strain evidence="2 3">NCTC10975</strain>
    </source>
</reference>
<proteinExistence type="predicted"/>
<evidence type="ECO:0000313" key="3">
    <source>
        <dbReference type="Proteomes" id="UP000251485"/>
    </source>
</evidence>
<dbReference type="AlphaFoldDB" id="A0A2X1XJ13"/>
<dbReference type="Proteomes" id="UP000251485">
    <property type="component" value="Unassembled WGS sequence"/>
</dbReference>
<evidence type="ECO:0000256" key="1">
    <source>
        <dbReference type="SAM" id="SignalP"/>
    </source>
</evidence>
<evidence type="ECO:0000313" key="2">
    <source>
        <dbReference type="EMBL" id="SPY96867.1"/>
    </source>
</evidence>
<protein>
    <submittedName>
        <fullName evidence="2">Uncharacterized protein</fullName>
    </submittedName>
</protein>
<dbReference type="RefSeq" id="WP_046334561.1">
    <property type="nucleotide sequence ID" value="NZ_BRSZ01000033.1"/>
</dbReference>
<dbReference type="EMBL" id="UAUE01000020">
    <property type="protein sequence ID" value="SPY96867.1"/>
    <property type="molecule type" value="Genomic_DNA"/>
</dbReference>
<accession>A0A2X1XJ13</accession>
<feature type="chain" id="PRO_5030061247" evidence="1">
    <location>
        <begin position="20"/>
        <end position="289"/>
    </location>
</feature>